<dbReference type="Pfam" id="PF05618">
    <property type="entry name" value="Zn_protease"/>
    <property type="match status" value="1"/>
</dbReference>
<dbReference type="InterPro" id="IPR008503">
    <property type="entry name" value="Asp_endopeptidase"/>
</dbReference>
<dbReference type="InterPro" id="IPR021109">
    <property type="entry name" value="Peptidase_aspartic_dom_sf"/>
</dbReference>
<evidence type="ECO:0000313" key="5">
    <source>
        <dbReference type="Proteomes" id="UP000243750"/>
    </source>
</evidence>
<feature type="chain" id="PRO_5041690380" evidence="1">
    <location>
        <begin position="22"/>
        <end position="173"/>
    </location>
</feature>
<gene>
    <name evidence="3" type="ORF">CO192_05660</name>
    <name evidence="4" type="ORF">EAO82_02625</name>
</gene>
<dbReference type="PANTHER" id="PTHR38037:SF2">
    <property type="entry name" value="ATP-DEPENDENT ZINC PROTEASE DOMAIN-CONTAINING PROTEIN-RELATED"/>
    <property type="match status" value="1"/>
</dbReference>
<dbReference type="Proteomes" id="UP000243750">
    <property type="component" value="Unassembled WGS sequence"/>
</dbReference>
<protein>
    <submittedName>
        <fullName evidence="3">ATP-dependent zinc protease</fullName>
    </submittedName>
</protein>
<feature type="domain" description="Retropepsin-like aspartic endopeptidase" evidence="2">
    <location>
        <begin position="26"/>
        <end position="167"/>
    </location>
</feature>
<dbReference type="GO" id="GO:0008233">
    <property type="term" value="F:peptidase activity"/>
    <property type="evidence" value="ECO:0007669"/>
    <property type="project" value="UniProtKB-KW"/>
</dbReference>
<name>A0AA91U5C2_9GAMM</name>
<evidence type="ECO:0000256" key="1">
    <source>
        <dbReference type="SAM" id="SignalP"/>
    </source>
</evidence>
<dbReference type="EMBL" id="NWMT01000063">
    <property type="protein sequence ID" value="PCD00664.1"/>
    <property type="molecule type" value="Genomic_DNA"/>
</dbReference>
<reference evidence="3 5" key="1">
    <citation type="submission" date="2017-09" db="EMBL/GenBank/DDBJ databases">
        <title>Bacterial and phytoplankton interrelationship in Kongsfjorden, an Arctic fjord.</title>
        <authorList>
            <person name="Sinha R."/>
            <person name="Krishnan K."/>
        </authorList>
    </citation>
    <scope>NUCLEOTIDE SEQUENCE [LARGE SCALE GENOMIC DNA]</scope>
    <source>
        <strain evidence="3 5">58</strain>
    </source>
</reference>
<evidence type="ECO:0000313" key="6">
    <source>
        <dbReference type="Proteomes" id="UP000344571"/>
    </source>
</evidence>
<keyword evidence="6" id="KW-1185">Reference proteome</keyword>
<accession>A0AA91U5C2</accession>
<dbReference type="RefSeq" id="WP_096345613.1">
    <property type="nucleotide sequence ID" value="NZ_CP033116.1"/>
</dbReference>
<dbReference type="PANTHER" id="PTHR38037">
    <property type="entry name" value="ZN_PROTEASE DOMAIN-CONTAINING PROTEIN"/>
    <property type="match status" value="1"/>
</dbReference>
<dbReference type="GO" id="GO:0006508">
    <property type="term" value="P:proteolysis"/>
    <property type="evidence" value="ECO:0007669"/>
    <property type="project" value="UniProtKB-KW"/>
</dbReference>
<evidence type="ECO:0000313" key="3">
    <source>
        <dbReference type="EMBL" id="PCD00664.1"/>
    </source>
</evidence>
<dbReference type="AlphaFoldDB" id="A0AA91U5C2"/>
<dbReference type="EMBL" id="CP033116">
    <property type="protein sequence ID" value="QFY55367.1"/>
    <property type="molecule type" value="Genomic_DNA"/>
</dbReference>
<evidence type="ECO:0000313" key="4">
    <source>
        <dbReference type="EMBL" id="QFY55367.1"/>
    </source>
</evidence>
<sequence>MRLKMLTLCSALLMTCGAATANQPNVYGLSEKALLPELDLEVPAKLDTGAVTASLSAQNIKLFKRDGEDWVRFELAVEGEQEGKELELPVVRISQIKRRAADIPEGETKDYTSRPVIEMAVCMGGVKENIEVNLTDRTSFSYPFLIGSTALQQFDAMVDPSLEYSAGNPECTS</sequence>
<proteinExistence type="predicted"/>
<keyword evidence="3" id="KW-0378">Hydrolase</keyword>
<keyword evidence="1" id="KW-0732">Signal</keyword>
<dbReference type="Gene3D" id="2.40.70.10">
    <property type="entry name" value="Acid Proteases"/>
    <property type="match status" value="1"/>
</dbReference>
<feature type="signal peptide" evidence="1">
    <location>
        <begin position="1"/>
        <end position="21"/>
    </location>
</feature>
<keyword evidence="3" id="KW-0645">Protease</keyword>
<organism evidence="3 5">
    <name type="scientific">Halopseudomonas pelagia</name>
    <dbReference type="NCBI Taxonomy" id="553151"/>
    <lineage>
        <taxon>Bacteria</taxon>
        <taxon>Pseudomonadati</taxon>
        <taxon>Pseudomonadota</taxon>
        <taxon>Gammaproteobacteria</taxon>
        <taxon>Pseudomonadales</taxon>
        <taxon>Pseudomonadaceae</taxon>
        <taxon>Halopseudomonas</taxon>
    </lineage>
</organism>
<reference evidence="4 6" key="2">
    <citation type="submission" date="2018-10" db="EMBL/GenBank/DDBJ databases">
        <title>Complete genome sequence of Pseudomonas pelagia strain Kongs-67.</title>
        <authorList>
            <person name="Sinha R.K."/>
            <person name="Krishnan K."/>
        </authorList>
    </citation>
    <scope>NUCLEOTIDE SEQUENCE [LARGE SCALE GENOMIC DNA]</scope>
    <source>
        <strain evidence="4 6">Kongs-67</strain>
    </source>
</reference>
<evidence type="ECO:0000259" key="2">
    <source>
        <dbReference type="Pfam" id="PF05618"/>
    </source>
</evidence>
<dbReference type="SUPFAM" id="SSF50630">
    <property type="entry name" value="Acid proteases"/>
    <property type="match status" value="1"/>
</dbReference>
<dbReference type="Proteomes" id="UP000344571">
    <property type="component" value="Chromosome"/>
</dbReference>